<keyword evidence="6 13" id="KW-0547">Nucleotide-binding</keyword>
<evidence type="ECO:0000256" key="10">
    <source>
        <dbReference type="ARBA" id="ARBA00042242"/>
    </source>
</evidence>
<dbReference type="SUPFAM" id="SSF52440">
    <property type="entry name" value="PreATP-grasp domain"/>
    <property type="match status" value="1"/>
</dbReference>
<dbReference type="InterPro" id="IPR020561">
    <property type="entry name" value="PRibGlycinamid_synth_ATP-grasp"/>
</dbReference>
<dbReference type="Pfam" id="PF02844">
    <property type="entry name" value="GARS_N"/>
    <property type="match status" value="1"/>
</dbReference>
<protein>
    <recommendedName>
        <fullName evidence="4 12">Phosphoribosylamine--glycine ligase</fullName>
        <ecNumber evidence="4 12">6.3.4.13</ecNumber>
    </recommendedName>
    <alternativeName>
        <fullName evidence="12">GARS</fullName>
    </alternativeName>
    <alternativeName>
        <fullName evidence="10 12">Glycinamide ribonucleotide synthetase</fullName>
    </alternativeName>
    <alternativeName>
        <fullName evidence="11 12">Phosphoribosylglycinamide synthetase</fullName>
    </alternativeName>
</protein>
<keyword evidence="5 12" id="KW-0436">Ligase</keyword>
<keyword evidence="8 13" id="KW-0067">ATP-binding</keyword>
<dbReference type="Pfam" id="PF02843">
    <property type="entry name" value="GARS_C"/>
    <property type="match status" value="1"/>
</dbReference>
<name>A0ABT9M4P4_9THEO</name>
<dbReference type="NCBIfam" id="TIGR00877">
    <property type="entry name" value="purD"/>
    <property type="match status" value="1"/>
</dbReference>
<evidence type="ECO:0000313" key="15">
    <source>
        <dbReference type="EMBL" id="MDP9751094.1"/>
    </source>
</evidence>
<evidence type="ECO:0000256" key="7">
    <source>
        <dbReference type="ARBA" id="ARBA00022755"/>
    </source>
</evidence>
<evidence type="ECO:0000256" key="5">
    <source>
        <dbReference type="ARBA" id="ARBA00022598"/>
    </source>
</evidence>
<dbReference type="InterPro" id="IPR016185">
    <property type="entry name" value="PreATP-grasp_dom_sf"/>
</dbReference>
<evidence type="ECO:0000256" key="13">
    <source>
        <dbReference type="PROSITE-ProRule" id="PRU00409"/>
    </source>
</evidence>
<comment type="catalytic activity">
    <reaction evidence="12">
        <text>5-phospho-beta-D-ribosylamine + glycine + ATP = N(1)-(5-phospho-beta-D-ribosyl)glycinamide + ADP + phosphate + H(+)</text>
        <dbReference type="Rhea" id="RHEA:17453"/>
        <dbReference type="ChEBI" id="CHEBI:15378"/>
        <dbReference type="ChEBI" id="CHEBI:30616"/>
        <dbReference type="ChEBI" id="CHEBI:43474"/>
        <dbReference type="ChEBI" id="CHEBI:57305"/>
        <dbReference type="ChEBI" id="CHEBI:58681"/>
        <dbReference type="ChEBI" id="CHEBI:143788"/>
        <dbReference type="ChEBI" id="CHEBI:456216"/>
        <dbReference type="EC" id="6.3.4.13"/>
    </reaction>
</comment>
<evidence type="ECO:0000313" key="16">
    <source>
        <dbReference type="Proteomes" id="UP001223886"/>
    </source>
</evidence>
<comment type="cofactor">
    <cofactor evidence="2">
        <name>Mg(2+)</name>
        <dbReference type="ChEBI" id="CHEBI:18420"/>
    </cofactor>
</comment>
<dbReference type="HAMAP" id="MF_00138">
    <property type="entry name" value="GARS"/>
    <property type="match status" value="1"/>
</dbReference>
<evidence type="ECO:0000256" key="11">
    <source>
        <dbReference type="ARBA" id="ARBA00042864"/>
    </source>
</evidence>
<dbReference type="Gene3D" id="3.30.1490.20">
    <property type="entry name" value="ATP-grasp fold, A domain"/>
    <property type="match status" value="1"/>
</dbReference>
<dbReference type="InterPro" id="IPR037123">
    <property type="entry name" value="PRibGlycinamide_synth_C_sf"/>
</dbReference>
<keyword evidence="16" id="KW-1185">Reference proteome</keyword>
<feature type="domain" description="ATP-grasp" evidence="14">
    <location>
        <begin position="107"/>
        <end position="313"/>
    </location>
</feature>
<comment type="cofactor">
    <cofactor evidence="1">
        <name>Mn(2+)</name>
        <dbReference type="ChEBI" id="CHEBI:29035"/>
    </cofactor>
</comment>
<dbReference type="RefSeq" id="WP_028991736.1">
    <property type="nucleotide sequence ID" value="NZ_JAURUP010000015.1"/>
</dbReference>
<dbReference type="InterPro" id="IPR013815">
    <property type="entry name" value="ATP_grasp_subdomain_1"/>
</dbReference>
<organism evidence="15 16">
    <name type="scientific">Thermoanaerobacter pentosaceus</name>
    <dbReference type="NCBI Taxonomy" id="694059"/>
    <lineage>
        <taxon>Bacteria</taxon>
        <taxon>Bacillati</taxon>
        <taxon>Bacillota</taxon>
        <taxon>Clostridia</taxon>
        <taxon>Thermoanaerobacterales</taxon>
        <taxon>Thermoanaerobacteraceae</taxon>
        <taxon>Thermoanaerobacter</taxon>
    </lineage>
</organism>
<dbReference type="EC" id="6.3.4.13" evidence="4 12"/>
<dbReference type="SMART" id="SM01209">
    <property type="entry name" value="GARS_A"/>
    <property type="match status" value="1"/>
</dbReference>
<proteinExistence type="inferred from homology"/>
<dbReference type="PANTHER" id="PTHR43472:SF1">
    <property type="entry name" value="PHOSPHORIBOSYLAMINE--GLYCINE LIGASE, CHLOROPLASTIC"/>
    <property type="match status" value="1"/>
</dbReference>
<keyword evidence="7 12" id="KW-0658">Purine biosynthesis</keyword>
<evidence type="ECO:0000259" key="14">
    <source>
        <dbReference type="PROSITE" id="PS50975"/>
    </source>
</evidence>
<dbReference type="EMBL" id="JAURUP010000015">
    <property type="protein sequence ID" value="MDP9751094.1"/>
    <property type="molecule type" value="Genomic_DNA"/>
</dbReference>
<dbReference type="PANTHER" id="PTHR43472">
    <property type="entry name" value="PHOSPHORIBOSYLAMINE--GLYCINE LIGASE"/>
    <property type="match status" value="1"/>
</dbReference>
<reference evidence="15 16" key="1">
    <citation type="submission" date="2023-07" db="EMBL/GenBank/DDBJ databases">
        <title>Genomic Encyclopedia of Type Strains, Phase IV (KMG-IV): sequencing the most valuable type-strain genomes for metagenomic binning, comparative biology and taxonomic classification.</title>
        <authorList>
            <person name="Goeker M."/>
        </authorList>
    </citation>
    <scope>NUCLEOTIDE SEQUENCE [LARGE SCALE GENOMIC DNA]</scope>
    <source>
        <strain evidence="15 16">DSM 25963</strain>
    </source>
</reference>
<dbReference type="Gene3D" id="3.30.470.20">
    <property type="entry name" value="ATP-grasp fold, B domain"/>
    <property type="match status" value="1"/>
</dbReference>
<dbReference type="InterPro" id="IPR011761">
    <property type="entry name" value="ATP-grasp"/>
</dbReference>
<evidence type="ECO:0000256" key="6">
    <source>
        <dbReference type="ARBA" id="ARBA00022741"/>
    </source>
</evidence>
<comment type="pathway">
    <text evidence="3 12">Purine metabolism; IMP biosynthesis via de novo pathway; N(1)-(5-phospho-D-ribosyl)glycinamide from 5-phospho-alpha-D-ribose 1-diphosphate: step 2/2.</text>
</comment>
<dbReference type="InterPro" id="IPR011054">
    <property type="entry name" value="Rudment_hybrid_motif"/>
</dbReference>
<evidence type="ECO:0000256" key="3">
    <source>
        <dbReference type="ARBA" id="ARBA00005174"/>
    </source>
</evidence>
<evidence type="ECO:0000256" key="1">
    <source>
        <dbReference type="ARBA" id="ARBA00001936"/>
    </source>
</evidence>
<evidence type="ECO:0000256" key="4">
    <source>
        <dbReference type="ARBA" id="ARBA00013255"/>
    </source>
</evidence>
<dbReference type="SUPFAM" id="SSF51246">
    <property type="entry name" value="Rudiment single hybrid motif"/>
    <property type="match status" value="1"/>
</dbReference>
<gene>
    <name evidence="12" type="primary">purD</name>
    <name evidence="15" type="ORF">J2S24_001586</name>
</gene>
<dbReference type="SMART" id="SM01210">
    <property type="entry name" value="GARS_C"/>
    <property type="match status" value="1"/>
</dbReference>
<dbReference type="PROSITE" id="PS50975">
    <property type="entry name" value="ATP_GRASP"/>
    <property type="match status" value="1"/>
</dbReference>
<comment type="similarity">
    <text evidence="9 12">Belongs to the GARS family.</text>
</comment>
<dbReference type="Gene3D" id="3.90.600.10">
    <property type="entry name" value="Phosphoribosylglycinamide synthetase, C-terminal domain"/>
    <property type="match status" value="1"/>
</dbReference>
<evidence type="ECO:0000256" key="9">
    <source>
        <dbReference type="ARBA" id="ARBA00038345"/>
    </source>
</evidence>
<sequence>MKVLVIGGGGREHAIVHKLSQSSKVDKIYCAPGNAGIGLLAECVDIKVGDIERLKEFAIKNNIDLTVVGPEMPLVQGIVDEFEKARLKIFGPNKSAAAIEGSKYFTKQLLSKYNIPTGRFKAFDKYQEVLKFLKEAWYPVVMKADGLAQGKGVFIVKDFIEAKEVLDLMMKKRIFGASGDIVIIEEMLFGKEASVFAFTDGENILPMVSAMDYKKVYEGDKGPNTGGMGSIAPNPYLEEETLKEVMESILKPMVKALQKEGIVYKGVLYAGLMLTKEGPKVLEFNARFGDPETQVVLPLLKTDLIDIMEATIEGKLDKIQIEWENKKAVCVVAVSNGYPGEYQIGFEITGLEKVKEAFVYHAGTALKDGKITTSGGRVLAVTTTGDSYEEAREKVYKEIEKIRFDGMYYRKDIALLSQV</sequence>
<dbReference type="InterPro" id="IPR000115">
    <property type="entry name" value="PRibGlycinamide_synth"/>
</dbReference>
<evidence type="ECO:0000256" key="12">
    <source>
        <dbReference type="HAMAP-Rule" id="MF_00138"/>
    </source>
</evidence>
<dbReference type="Proteomes" id="UP001223886">
    <property type="component" value="Unassembled WGS sequence"/>
</dbReference>
<dbReference type="Gene3D" id="3.40.50.20">
    <property type="match status" value="1"/>
</dbReference>
<dbReference type="Pfam" id="PF01071">
    <property type="entry name" value="GARS_A"/>
    <property type="match status" value="1"/>
</dbReference>
<dbReference type="PROSITE" id="PS00184">
    <property type="entry name" value="GARS"/>
    <property type="match status" value="1"/>
</dbReference>
<dbReference type="SUPFAM" id="SSF56059">
    <property type="entry name" value="Glutathione synthetase ATP-binding domain-like"/>
    <property type="match status" value="1"/>
</dbReference>
<dbReference type="InterPro" id="IPR020559">
    <property type="entry name" value="PRibGlycinamide_synth_CS"/>
</dbReference>
<evidence type="ECO:0000256" key="8">
    <source>
        <dbReference type="ARBA" id="ARBA00022840"/>
    </source>
</evidence>
<comment type="caution">
    <text evidence="15">The sequence shown here is derived from an EMBL/GenBank/DDBJ whole genome shotgun (WGS) entry which is preliminary data.</text>
</comment>
<dbReference type="GO" id="GO:0004637">
    <property type="term" value="F:phosphoribosylamine-glycine ligase activity"/>
    <property type="evidence" value="ECO:0007669"/>
    <property type="project" value="UniProtKB-EC"/>
</dbReference>
<accession>A0ABT9M4P4</accession>
<dbReference type="InterPro" id="IPR020562">
    <property type="entry name" value="PRibGlycinamide_synth_N"/>
</dbReference>
<evidence type="ECO:0000256" key="2">
    <source>
        <dbReference type="ARBA" id="ARBA00001946"/>
    </source>
</evidence>
<dbReference type="InterPro" id="IPR020560">
    <property type="entry name" value="PRibGlycinamide_synth_C-dom"/>
</dbReference>